<dbReference type="InterPro" id="IPR011009">
    <property type="entry name" value="Kinase-like_dom_sf"/>
</dbReference>
<comment type="caution">
    <text evidence="2">The sequence shown here is derived from an EMBL/GenBank/DDBJ whole genome shotgun (WGS) entry which is preliminary data.</text>
</comment>
<keyword evidence="2" id="KW-0418">Kinase</keyword>
<proteinExistence type="predicted"/>
<keyword evidence="3" id="KW-1185">Reference proteome</keyword>
<dbReference type="Proteomes" id="UP000569914">
    <property type="component" value="Unassembled WGS sequence"/>
</dbReference>
<keyword evidence="2" id="KW-0808">Transferase</keyword>
<name>A0A7Y9LA25_9ACTN</name>
<dbReference type="Gene3D" id="3.30.200.20">
    <property type="entry name" value="Phosphorylase Kinase, domain 1"/>
    <property type="match status" value="1"/>
</dbReference>
<evidence type="ECO:0000313" key="2">
    <source>
        <dbReference type="EMBL" id="NYE69210.1"/>
    </source>
</evidence>
<dbReference type="AlphaFoldDB" id="A0A7Y9LA25"/>
<dbReference type="SUPFAM" id="SSF56112">
    <property type="entry name" value="Protein kinase-like (PK-like)"/>
    <property type="match status" value="1"/>
</dbReference>
<gene>
    <name evidence="2" type="ORF">BKA15_000539</name>
</gene>
<dbReference type="EMBL" id="JACCBU010000001">
    <property type="protein sequence ID" value="NYE69210.1"/>
    <property type="molecule type" value="Genomic_DNA"/>
</dbReference>
<dbReference type="Pfam" id="PF01636">
    <property type="entry name" value="APH"/>
    <property type="match status" value="1"/>
</dbReference>
<protein>
    <submittedName>
        <fullName evidence="2">Ser/Thr protein kinase RdoA (MazF antagonist)</fullName>
    </submittedName>
</protein>
<accession>A0A7Y9LA25</accession>
<sequence>MITGDYGLEPTRIELIANGHNDTYRIEAAGASLAFRVYGEGKSWIRGTSDLRFELDLLTYLRARRAPISYPIERSSGDTLGTGTRHYALFSWCPGRPVSANELTLPQAERLGAALASIHAAADAFVTEHSRYSLDQATLGRAAGASSTAIHRP</sequence>
<dbReference type="GO" id="GO:0016301">
    <property type="term" value="F:kinase activity"/>
    <property type="evidence" value="ECO:0007669"/>
    <property type="project" value="UniProtKB-KW"/>
</dbReference>
<organism evidence="2 3">
    <name type="scientific">Microlunatus parietis</name>
    <dbReference type="NCBI Taxonomy" id="682979"/>
    <lineage>
        <taxon>Bacteria</taxon>
        <taxon>Bacillati</taxon>
        <taxon>Actinomycetota</taxon>
        <taxon>Actinomycetes</taxon>
        <taxon>Propionibacteriales</taxon>
        <taxon>Propionibacteriaceae</taxon>
        <taxon>Microlunatus</taxon>
    </lineage>
</organism>
<feature type="domain" description="Aminoglycoside phosphotransferase" evidence="1">
    <location>
        <begin position="16"/>
        <end position="127"/>
    </location>
</feature>
<dbReference type="InterPro" id="IPR002575">
    <property type="entry name" value="Aminoglycoside_PTrfase"/>
</dbReference>
<reference evidence="2 3" key="1">
    <citation type="submission" date="2020-07" db="EMBL/GenBank/DDBJ databases">
        <title>Sequencing the genomes of 1000 actinobacteria strains.</title>
        <authorList>
            <person name="Klenk H.-P."/>
        </authorList>
    </citation>
    <scope>NUCLEOTIDE SEQUENCE [LARGE SCALE GENOMIC DNA]</scope>
    <source>
        <strain evidence="2 3">DSM 22083</strain>
    </source>
</reference>
<evidence type="ECO:0000313" key="3">
    <source>
        <dbReference type="Proteomes" id="UP000569914"/>
    </source>
</evidence>
<evidence type="ECO:0000259" key="1">
    <source>
        <dbReference type="Pfam" id="PF01636"/>
    </source>
</evidence>